<proteinExistence type="predicted"/>
<organism evidence="1 2">
    <name type="scientific">Burkholderia phage BcepSauron</name>
    <dbReference type="NCBI Taxonomy" id="2530033"/>
    <lineage>
        <taxon>Viruses</taxon>
        <taxon>Duplodnaviria</taxon>
        <taxon>Heunggongvirae</taxon>
        <taxon>Uroviricota</taxon>
        <taxon>Caudoviricetes</taxon>
        <taxon>Sarumanvirus</taxon>
        <taxon>Sarumanvirus bcepsauron</taxon>
    </lineage>
</organism>
<evidence type="ECO:0000313" key="2">
    <source>
        <dbReference type="Proteomes" id="UP000301424"/>
    </source>
</evidence>
<accession>A0A482MM53</accession>
<sequence>MNVTRQVLELALAQNAETQSRVSPVSESAEDRARFARDFQTVSLSLGQRTGITTAVIATATEEDVIVSRIPNQYRAVARAHVMSHQAFRCTEGVKFRRIFIDCPVLFDGFSEFVKYVHSVMVPGQQLVIVGASVL</sequence>
<gene>
    <name evidence="1" type="ORF">BcepSauron_216</name>
</gene>
<keyword evidence="2" id="KW-1185">Reference proteome</keyword>
<dbReference type="EMBL" id="MK552141">
    <property type="protein sequence ID" value="QBQ74596.1"/>
    <property type="molecule type" value="Genomic_DNA"/>
</dbReference>
<evidence type="ECO:0000313" key="1">
    <source>
        <dbReference type="EMBL" id="QBQ74596.1"/>
    </source>
</evidence>
<dbReference type="Proteomes" id="UP000301424">
    <property type="component" value="Segment"/>
</dbReference>
<protein>
    <submittedName>
        <fullName evidence="1">Uncharacterized protein</fullName>
    </submittedName>
</protein>
<reference evidence="1 2" key="1">
    <citation type="submission" date="2019-02" db="EMBL/GenBank/DDBJ databases">
        <title>Complete genome sequence of Burkholderia cenocepacia phage BcepSauron.</title>
        <authorList>
            <person name="Park K."/>
            <person name="Gonzalez C."/>
            <person name="Liu M."/>
            <person name="Gill J."/>
        </authorList>
    </citation>
    <scope>NUCLEOTIDE SEQUENCE [LARGE SCALE GENOMIC DNA]</scope>
</reference>
<name>A0A482MM53_9CAUD</name>